<dbReference type="GO" id="GO:0003678">
    <property type="term" value="F:DNA helicase activity"/>
    <property type="evidence" value="ECO:0007669"/>
    <property type="project" value="UniProtKB-EC"/>
</dbReference>
<dbReference type="EC" id="3.6.4.12" evidence="10"/>
<dbReference type="EMBL" id="JACHHO010000001">
    <property type="protein sequence ID" value="MBB5202973.1"/>
    <property type="molecule type" value="Genomic_DNA"/>
</dbReference>
<dbReference type="Proteomes" id="UP000554837">
    <property type="component" value="Unassembled WGS sequence"/>
</dbReference>
<evidence type="ECO:0000313" key="11">
    <source>
        <dbReference type="Proteomes" id="UP000554837"/>
    </source>
</evidence>
<dbReference type="GO" id="GO:0016818">
    <property type="term" value="F:hydrolase activity, acting on acid anhydrides, in phosphorus-containing anhydrides"/>
    <property type="evidence" value="ECO:0007669"/>
    <property type="project" value="InterPro"/>
</dbReference>
<keyword evidence="4 10" id="KW-0347">Helicase</keyword>
<evidence type="ECO:0000256" key="7">
    <source>
        <dbReference type="ARBA" id="ARBA00023014"/>
    </source>
</evidence>
<evidence type="ECO:0000256" key="1">
    <source>
        <dbReference type="ARBA" id="ARBA00022723"/>
    </source>
</evidence>
<dbReference type="GO" id="GO:0005524">
    <property type="term" value="F:ATP binding"/>
    <property type="evidence" value="ECO:0007669"/>
    <property type="project" value="UniProtKB-KW"/>
</dbReference>
<dbReference type="Pfam" id="PF06733">
    <property type="entry name" value="DEAD_2"/>
    <property type="match status" value="1"/>
</dbReference>
<dbReference type="GO" id="GO:0033677">
    <property type="term" value="F:DNA/RNA helicase activity"/>
    <property type="evidence" value="ECO:0007669"/>
    <property type="project" value="TreeGrafter"/>
</dbReference>
<dbReference type="SMART" id="SM00491">
    <property type="entry name" value="HELICc2"/>
    <property type="match status" value="1"/>
</dbReference>
<evidence type="ECO:0000256" key="3">
    <source>
        <dbReference type="ARBA" id="ARBA00022801"/>
    </source>
</evidence>
<keyword evidence="7" id="KW-0411">Iron-sulfur</keyword>
<sequence>MTLPASDAHAELHDQLEALYQALLESSPGSVARAGQREMLHAIAAQLADARFEPDGGARVCVVEAGTGVGKTRAYLAAAITLARRAGVKVVVSTSTIALQEQVMGKDLPELSEAMEVPPVVALLKGRGRYLCPVKLETACNGEQTPMTLDDGSAVQTPPLERFIALKKRWDGGTWGGDRDSLGPEDLQLWGHLAADRHACTSRHCPQFHHCPYFDAKRAASKADILVANHDLVLASLRSDASALPHGERAIYIFDEGHHLPATALSHFDCEASLTDRRWLQRLDKALDQAGRVLRYPLNLEGCTSLLNQALDDLLRGVMQGVGNEALGHLHEAAEANQAGQNPSTRIRFPHGLLPEELPPLWQAMREQAQRLHDRASEFSAWMKEARQDDETLAPLIAQQVSEIGGPFKRLTDLLETASLMLEDSEPPAAKWLDFTVAGGGMNAGSLRVVAHACPLFASGVLRRHLWPRMSAVVITSATLKALGKFDYFLKDSGLAGVDGVRALEVESPFDYARQGQFTVVQTKASPKAATEHTAEVARLLQKDLLQVEHGGLVLCSSWVQLRAITAALPASLLRQCRVQGELARETLLREHRAAVDRGERSILIGLQSFGEGLDLPGRQCEWVFMPKLPFMTPDDPVQEARAEWLDGKGRSSFTELVVPATGVRLNQWTGRGIRSETDHAHIVCYDPRLAMTPFGKQLLAGLPGFAKRLRRLDGSEANL</sequence>
<gene>
    <name evidence="10" type="ORF">HNQ51_000266</name>
</gene>
<keyword evidence="3 10" id="KW-0378">Hydrolase</keyword>
<dbReference type="Pfam" id="PF13307">
    <property type="entry name" value="Helicase_C_2"/>
    <property type="match status" value="1"/>
</dbReference>
<proteinExistence type="predicted"/>
<evidence type="ECO:0000256" key="2">
    <source>
        <dbReference type="ARBA" id="ARBA00022741"/>
    </source>
</evidence>
<dbReference type="InterPro" id="IPR011545">
    <property type="entry name" value="DEAD/DEAH_box_helicase_dom"/>
</dbReference>
<dbReference type="InterPro" id="IPR045028">
    <property type="entry name" value="DinG/Rad3-like"/>
</dbReference>
<dbReference type="GO" id="GO:0006281">
    <property type="term" value="P:DNA repair"/>
    <property type="evidence" value="ECO:0007669"/>
    <property type="project" value="TreeGrafter"/>
</dbReference>
<keyword evidence="8" id="KW-0413">Isomerase</keyword>
<keyword evidence="1" id="KW-0479">Metal-binding</keyword>
<keyword evidence="6" id="KW-0408">Iron</keyword>
<dbReference type="GO" id="GO:0009432">
    <property type="term" value="P:SOS response"/>
    <property type="evidence" value="ECO:0007669"/>
    <property type="project" value="TreeGrafter"/>
</dbReference>
<dbReference type="InterPro" id="IPR010614">
    <property type="entry name" value="RAD3-like_helicase_DEAD"/>
</dbReference>
<keyword evidence="5" id="KW-0067">ATP-binding</keyword>
<evidence type="ECO:0000256" key="4">
    <source>
        <dbReference type="ARBA" id="ARBA00022806"/>
    </source>
</evidence>
<dbReference type="InterPro" id="IPR014013">
    <property type="entry name" value="Helic_SF1/SF2_ATP-bd_DinG/Rad3"/>
</dbReference>
<evidence type="ECO:0000256" key="8">
    <source>
        <dbReference type="ARBA" id="ARBA00023235"/>
    </source>
</evidence>
<dbReference type="Gene3D" id="3.40.50.300">
    <property type="entry name" value="P-loop containing nucleotide triphosphate hydrolases"/>
    <property type="match status" value="2"/>
</dbReference>
<dbReference type="InterPro" id="IPR027417">
    <property type="entry name" value="P-loop_NTPase"/>
</dbReference>
<evidence type="ECO:0000256" key="6">
    <source>
        <dbReference type="ARBA" id="ARBA00023004"/>
    </source>
</evidence>
<protein>
    <submittedName>
        <fullName evidence="10">ATP-dependent DNA helicase DinG</fullName>
        <ecNumber evidence="10">3.6.4.12</ecNumber>
    </submittedName>
</protein>
<dbReference type="RefSeq" id="WP_138857938.1">
    <property type="nucleotide sequence ID" value="NZ_CP040709.1"/>
</dbReference>
<accession>A0A840RZJ0</accession>
<dbReference type="GO" id="GO:0046872">
    <property type="term" value="F:metal ion binding"/>
    <property type="evidence" value="ECO:0007669"/>
    <property type="project" value="UniProtKB-KW"/>
</dbReference>
<organism evidence="10 11">
    <name type="scientific">Inhella inkyongensis</name>
    <dbReference type="NCBI Taxonomy" id="392593"/>
    <lineage>
        <taxon>Bacteria</taxon>
        <taxon>Pseudomonadati</taxon>
        <taxon>Pseudomonadota</taxon>
        <taxon>Betaproteobacteria</taxon>
        <taxon>Burkholderiales</taxon>
        <taxon>Sphaerotilaceae</taxon>
        <taxon>Inhella</taxon>
    </lineage>
</organism>
<evidence type="ECO:0000256" key="5">
    <source>
        <dbReference type="ARBA" id="ARBA00022840"/>
    </source>
</evidence>
<dbReference type="AlphaFoldDB" id="A0A840RZJ0"/>
<keyword evidence="11" id="KW-1185">Reference proteome</keyword>
<dbReference type="PANTHER" id="PTHR11472:SF59">
    <property type="entry name" value="ATP-DEPENDENT DNA HELICASE DING"/>
    <property type="match status" value="1"/>
</dbReference>
<dbReference type="OrthoDB" id="9805194at2"/>
<feature type="domain" description="Helicase ATP-binding" evidence="9">
    <location>
        <begin position="22"/>
        <end position="311"/>
    </location>
</feature>
<dbReference type="InterPro" id="IPR014001">
    <property type="entry name" value="Helicase_ATP-bd"/>
</dbReference>
<reference evidence="10 11" key="1">
    <citation type="submission" date="2020-08" db="EMBL/GenBank/DDBJ databases">
        <title>Genomic Encyclopedia of Type Strains, Phase IV (KMG-IV): sequencing the most valuable type-strain genomes for metagenomic binning, comparative biology and taxonomic classification.</title>
        <authorList>
            <person name="Goeker M."/>
        </authorList>
    </citation>
    <scope>NUCLEOTIDE SEQUENCE [LARGE SCALE GENOMIC DNA]</scope>
    <source>
        <strain evidence="10 11">DSM 23958</strain>
    </source>
</reference>
<evidence type="ECO:0000313" key="10">
    <source>
        <dbReference type="EMBL" id="MBB5202973.1"/>
    </source>
</evidence>
<evidence type="ECO:0000259" key="9">
    <source>
        <dbReference type="PROSITE" id="PS51193"/>
    </source>
</evidence>
<dbReference type="SUPFAM" id="SSF52540">
    <property type="entry name" value="P-loop containing nucleoside triphosphate hydrolases"/>
    <property type="match status" value="1"/>
</dbReference>
<dbReference type="GO" id="GO:0003677">
    <property type="term" value="F:DNA binding"/>
    <property type="evidence" value="ECO:0007669"/>
    <property type="project" value="InterPro"/>
</dbReference>
<dbReference type="NCBIfam" id="NF008729">
    <property type="entry name" value="PRK11747.1"/>
    <property type="match status" value="1"/>
</dbReference>
<dbReference type="PANTHER" id="PTHR11472">
    <property type="entry name" value="DNA REPAIR DEAD HELICASE RAD3/XP-D SUBFAMILY MEMBER"/>
    <property type="match status" value="1"/>
</dbReference>
<keyword evidence="2" id="KW-0547">Nucleotide-binding</keyword>
<name>A0A840RZJ0_9BURK</name>
<dbReference type="PROSITE" id="PS51193">
    <property type="entry name" value="HELICASE_ATP_BIND_2"/>
    <property type="match status" value="1"/>
</dbReference>
<comment type="caution">
    <text evidence="10">The sequence shown here is derived from an EMBL/GenBank/DDBJ whole genome shotgun (WGS) entry which is preliminary data.</text>
</comment>
<dbReference type="SMART" id="SM00487">
    <property type="entry name" value="DEXDc"/>
    <property type="match status" value="1"/>
</dbReference>
<dbReference type="Pfam" id="PF00270">
    <property type="entry name" value="DEAD"/>
    <property type="match status" value="1"/>
</dbReference>
<dbReference type="InterPro" id="IPR006555">
    <property type="entry name" value="ATP-dep_Helicase_C"/>
</dbReference>
<dbReference type="GO" id="GO:0051539">
    <property type="term" value="F:4 iron, 4 sulfur cluster binding"/>
    <property type="evidence" value="ECO:0007669"/>
    <property type="project" value="TreeGrafter"/>
</dbReference>